<dbReference type="AlphaFoldDB" id="A0A4Q0QL50"/>
<feature type="signal peptide" evidence="2">
    <location>
        <begin position="1"/>
        <end position="25"/>
    </location>
</feature>
<protein>
    <submittedName>
        <fullName evidence="3">Uncharacterized protein</fullName>
    </submittedName>
</protein>
<evidence type="ECO:0000313" key="4">
    <source>
        <dbReference type="Proteomes" id="UP000290174"/>
    </source>
</evidence>
<feature type="region of interest" description="Disordered" evidence="1">
    <location>
        <begin position="400"/>
        <end position="439"/>
    </location>
</feature>
<name>A0A4Q0QL50_9BRAD</name>
<dbReference type="EMBL" id="RKMK01000017">
    <property type="protein sequence ID" value="RXG94740.1"/>
    <property type="molecule type" value="Genomic_DNA"/>
</dbReference>
<evidence type="ECO:0000256" key="1">
    <source>
        <dbReference type="SAM" id="MobiDB-lite"/>
    </source>
</evidence>
<reference evidence="3 4" key="1">
    <citation type="submission" date="2018-11" db="EMBL/GenBank/DDBJ databases">
        <title>Bradyrhizobium sp. nov., isolated from effective nodules of peanut in China.</title>
        <authorList>
            <person name="Li Y."/>
        </authorList>
    </citation>
    <scope>NUCLEOTIDE SEQUENCE [LARGE SCALE GENOMIC DNA]</scope>
    <source>
        <strain evidence="3 4">CCBAU 51770</strain>
    </source>
</reference>
<feature type="chain" id="PRO_5020460284" evidence="2">
    <location>
        <begin position="26"/>
        <end position="623"/>
    </location>
</feature>
<keyword evidence="2" id="KW-0732">Signal</keyword>
<evidence type="ECO:0000313" key="3">
    <source>
        <dbReference type="EMBL" id="RXG94740.1"/>
    </source>
</evidence>
<comment type="caution">
    <text evidence="3">The sequence shown here is derived from an EMBL/GenBank/DDBJ whole genome shotgun (WGS) entry which is preliminary data.</text>
</comment>
<accession>A0A4Q0QL50</accession>
<organism evidence="3 4">
    <name type="scientific">Bradyrhizobium zhanjiangense</name>
    <dbReference type="NCBI Taxonomy" id="1325107"/>
    <lineage>
        <taxon>Bacteria</taxon>
        <taxon>Pseudomonadati</taxon>
        <taxon>Pseudomonadota</taxon>
        <taxon>Alphaproteobacteria</taxon>
        <taxon>Hyphomicrobiales</taxon>
        <taxon>Nitrobacteraceae</taxon>
        <taxon>Bradyrhizobium</taxon>
    </lineage>
</organism>
<evidence type="ECO:0000256" key="2">
    <source>
        <dbReference type="SAM" id="SignalP"/>
    </source>
</evidence>
<proteinExistence type="predicted"/>
<dbReference type="Proteomes" id="UP000290174">
    <property type="component" value="Unassembled WGS sequence"/>
</dbReference>
<sequence length="623" mass="67227">MFRGRGVRWASVVFFLIGGSATAQNANDMVNLFGGLIRSGIVSATLSAWQKLPADEIACVDKNLRQEGFSLNSAIQQGIGPADPRMLDARSGCRSRGPQQMVRAGPSFDCTKASYADEFAICSNPELSQLDGHVVAAYGYVRDHGGEQAARATRDRSLRARRSCGPDIACIKRVQIEVIKDYQRLGAPNNVGPAIAAAHPEYVVDGLALGNRVVFESAAYREYQCRPSDQFGGFFFCQKRRQMQEARGAYTSSNTILHGADGTAVYINRFLEPAFFDANEAKSDVETRSKKFGNPARVIPMPAKSDVPNGMIVSWGDVSLEPVDAATTRALADGRSVRVGFMIDHIGNLQRSAGMGLPIYRLLGGAGYVWAASWNDHGIGTLQFLAIDASRFMQPDATVPADMSPRPPVSAPAASTNVTPDAVSPRDPSSIPSTAEAHPAAPLAANGPITAEQTRLRIKAGLDRITSQRKGLPNEAFKVRLDIIAARLATVNDQMDADALKGLLRECDAEDAVFSEAAEFRQTSEIATRAVAIIKARLDTINFDAPLVHDIKAALSSVNNALAEADVKALKQALSQLNSIYDANKLDRLADARAHGFDTAESYDDFKERQSKLGRSGIRLNEK</sequence>
<gene>
    <name evidence="3" type="ORF">EAS61_19810</name>
</gene>